<organism evidence="1">
    <name type="scientific">Myoviridae sp. ctwwN25</name>
    <dbReference type="NCBI Taxonomy" id="2825209"/>
    <lineage>
        <taxon>Viruses</taxon>
        <taxon>Duplodnaviria</taxon>
        <taxon>Heunggongvirae</taxon>
        <taxon>Uroviricota</taxon>
        <taxon>Caudoviricetes</taxon>
    </lineage>
</organism>
<reference evidence="1" key="1">
    <citation type="journal article" date="2021" name="Proc. Natl. Acad. Sci. U.S.A.">
        <title>A Catalog of Tens of Thousands of Viruses from Human Metagenomes Reveals Hidden Associations with Chronic Diseases.</title>
        <authorList>
            <person name="Tisza M.J."/>
            <person name="Buck C.B."/>
        </authorList>
    </citation>
    <scope>NUCLEOTIDE SEQUENCE</scope>
    <source>
        <strain evidence="1">CtwwN25</strain>
    </source>
</reference>
<evidence type="ECO:0000313" key="1">
    <source>
        <dbReference type="EMBL" id="DAE08537.1"/>
    </source>
</evidence>
<sequence length="379" mass="43170">MEPVRYYTNTNPDGSVTQVHIADIHFGAIDPRVEYEILRDQFLIPISKFKFDILAIDGDLFDKKFLANSPVVMYAMTFVRNCVDLCIANNATLVILAGTESHDAGQLSLFYGMEQFGVDIRIVEHLQFEYIKGLKVLCIPEEYGKGAEYYAEYMCNVYDCVFMHGTVVGSVYGANRYVLDTKKAPVFSMDAFCGCRGPIIAGHVHKAACIDKYIYYTSNPIRYKFGEEEEKGYAIVLMNQNGHFYKFMPIKSFRYDTIKIEDIQYGDPNDIINYLNNLLACGIDHVRIDFSGKNDQTAQSLVEKYYASNPNVAIKRYTETTNQKDIINEEASNKYSEMEFLLDPSTDSFTKFVNFVNQSEGKVILTVQQLKDILSGKPF</sequence>
<dbReference type="SUPFAM" id="SSF56300">
    <property type="entry name" value="Metallo-dependent phosphatases"/>
    <property type="match status" value="1"/>
</dbReference>
<name>A0A8S5PQ23_9CAUD</name>
<protein>
    <submittedName>
        <fullName evidence="1">Putative DNA double strand break repair</fullName>
    </submittedName>
</protein>
<dbReference type="EMBL" id="BK015472">
    <property type="protein sequence ID" value="DAE08537.1"/>
    <property type="molecule type" value="Genomic_DNA"/>
</dbReference>
<dbReference type="Gene3D" id="3.60.21.10">
    <property type="match status" value="1"/>
</dbReference>
<proteinExistence type="predicted"/>
<dbReference type="InterPro" id="IPR029052">
    <property type="entry name" value="Metallo-depent_PP-like"/>
</dbReference>
<accession>A0A8S5PQ23</accession>
<dbReference type="InterPro" id="IPR050535">
    <property type="entry name" value="DNA_Repair-Maintenance_Comp"/>
</dbReference>
<dbReference type="PANTHER" id="PTHR30337">
    <property type="entry name" value="COMPONENT OF ATP-DEPENDENT DSDNA EXONUCLEASE"/>
    <property type="match status" value="1"/>
</dbReference>